<feature type="compositionally biased region" description="Polar residues" evidence="2">
    <location>
        <begin position="233"/>
        <end position="242"/>
    </location>
</feature>
<gene>
    <name evidence="3" type="ORF">BCV69DRAFT_285552</name>
</gene>
<organism evidence="3 4">
    <name type="scientific">Pseudomicrostroma glucosiphilum</name>
    <dbReference type="NCBI Taxonomy" id="1684307"/>
    <lineage>
        <taxon>Eukaryota</taxon>
        <taxon>Fungi</taxon>
        <taxon>Dikarya</taxon>
        <taxon>Basidiomycota</taxon>
        <taxon>Ustilaginomycotina</taxon>
        <taxon>Exobasidiomycetes</taxon>
        <taxon>Microstromatales</taxon>
        <taxon>Microstromatales incertae sedis</taxon>
        <taxon>Pseudomicrostroma</taxon>
    </lineage>
</organism>
<dbReference type="GeneID" id="37015162"/>
<keyword evidence="4" id="KW-1185">Reference proteome</keyword>
<comment type="similarity">
    <text evidence="1">Belongs to the actin family.</text>
</comment>
<feature type="compositionally biased region" description="Low complexity" evidence="2">
    <location>
        <begin position="497"/>
        <end position="508"/>
    </location>
</feature>
<dbReference type="SMART" id="SM00268">
    <property type="entry name" value="ACTIN"/>
    <property type="match status" value="1"/>
</dbReference>
<dbReference type="Gene3D" id="3.30.420.40">
    <property type="match status" value="1"/>
</dbReference>
<dbReference type="EMBL" id="KZ819339">
    <property type="protein sequence ID" value="PWN17959.1"/>
    <property type="molecule type" value="Genomic_DNA"/>
</dbReference>
<feature type="region of interest" description="Disordered" evidence="2">
    <location>
        <begin position="175"/>
        <end position="261"/>
    </location>
</feature>
<evidence type="ECO:0000313" key="4">
    <source>
        <dbReference type="Proteomes" id="UP000245942"/>
    </source>
</evidence>
<feature type="compositionally biased region" description="Low complexity" evidence="2">
    <location>
        <begin position="175"/>
        <end position="188"/>
    </location>
</feature>
<dbReference type="RefSeq" id="XP_025345119.1">
    <property type="nucleotide sequence ID" value="XM_025493428.1"/>
</dbReference>
<dbReference type="PANTHER" id="PTHR11937">
    <property type="entry name" value="ACTIN"/>
    <property type="match status" value="1"/>
</dbReference>
<dbReference type="Gene3D" id="3.90.640.10">
    <property type="entry name" value="Actin, Chain A, domain 4"/>
    <property type="match status" value="1"/>
</dbReference>
<feature type="region of interest" description="Disordered" evidence="2">
    <location>
        <begin position="382"/>
        <end position="403"/>
    </location>
</feature>
<dbReference type="Pfam" id="PF00022">
    <property type="entry name" value="Actin"/>
    <property type="match status" value="1"/>
</dbReference>
<dbReference type="STRING" id="1684307.A0A316TWZ4"/>
<feature type="region of interest" description="Disordered" evidence="2">
    <location>
        <begin position="604"/>
        <end position="631"/>
    </location>
</feature>
<evidence type="ECO:0000313" key="3">
    <source>
        <dbReference type="EMBL" id="PWN17959.1"/>
    </source>
</evidence>
<evidence type="ECO:0000256" key="2">
    <source>
        <dbReference type="SAM" id="MobiDB-lite"/>
    </source>
</evidence>
<reference evidence="3 4" key="1">
    <citation type="journal article" date="2018" name="Mol. Biol. Evol.">
        <title>Broad Genomic Sampling Reveals a Smut Pathogenic Ancestry of the Fungal Clade Ustilaginomycotina.</title>
        <authorList>
            <person name="Kijpornyongpan T."/>
            <person name="Mondo S.J."/>
            <person name="Barry K."/>
            <person name="Sandor L."/>
            <person name="Lee J."/>
            <person name="Lipzen A."/>
            <person name="Pangilinan J."/>
            <person name="LaButti K."/>
            <person name="Hainaut M."/>
            <person name="Henrissat B."/>
            <person name="Grigoriev I.V."/>
            <person name="Spatafora J.W."/>
            <person name="Aime M.C."/>
        </authorList>
    </citation>
    <scope>NUCLEOTIDE SEQUENCE [LARGE SCALE GENOMIC DNA]</scope>
    <source>
        <strain evidence="3 4">MCA 4718</strain>
    </source>
</reference>
<feature type="compositionally biased region" description="Basic and acidic residues" evidence="2">
    <location>
        <begin position="452"/>
        <end position="461"/>
    </location>
</feature>
<protein>
    <submittedName>
        <fullName evidence="3">Actin-like ATPase domain-containing protein</fullName>
    </submittedName>
</protein>
<sequence length="631" mass="68890">MPSAAATPSSLYPLAILDCGASSFRLTLQPTPPTHSLPPIHISPNAIARTRPPSKTIFVGSDIEGRCTDFSGLTLRLSIERGFLTDWVAQKTLWDAEIGKALSKLPTKDLATSSSGKLLEGWNLIITEAYFNLPELENGLETMWFEEYGVRGLWRTTGAQLASFAPLQATTAKLSAATSDPATSSDTPGESGETPVAEASSAGTEFSSPAKTTAASPPAQSPPTATGRRQKRQTGSTQSYTETKSKAKSAASGPRLSSHRRPEACVVVDLGHSYTHVVPIVQGEVAWTGVRRLDIGGKLMTNLLKEMISFQQWDMMEESWIISHLKEKAFFVAASDWEEERIGPSSWNRKKLLKLVKSKRGLNPIEQEFVLPDYTDDKVSKHADSRYGRIRKGPGKREATNNKTVKLDARLNVASTSKLDEEEDALQEEKEADAFIADPALAQALAGPAGQDRGHAEKRADDDADDDDDDDDEDAGEDYRESGSESGGESPIKGSFQAHQQQQKSSQPAKHKAGGANEAEEEQVLLLSNERWQIPELLFNPQQIGESCEMVESACLGLPSDIDTFSACLLCVLRRPRRPPPATIDPLLHLGQQRRRCIARADVRQHHPRGRSSQHDQSASPARSRLALPRC</sequence>
<dbReference type="InterPro" id="IPR004000">
    <property type="entry name" value="Actin"/>
</dbReference>
<name>A0A316TWZ4_9BASI</name>
<feature type="region of interest" description="Disordered" evidence="2">
    <location>
        <begin position="446"/>
        <end position="521"/>
    </location>
</feature>
<accession>A0A316TWZ4</accession>
<dbReference type="SUPFAM" id="SSF53067">
    <property type="entry name" value="Actin-like ATPase domain"/>
    <property type="match status" value="2"/>
</dbReference>
<feature type="compositionally biased region" description="Acidic residues" evidence="2">
    <location>
        <begin position="462"/>
        <end position="476"/>
    </location>
</feature>
<dbReference type="InterPro" id="IPR043129">
    <property type="entry name" value="ATPase_NBD"/>
</dbReference>
<proteinExistence type="inferred from homology"/>
<evidence type="ECO:0000256" key="1">
    <source>
        <dbReference type="RuleBase" id="RU000487"/>
    </source>
</evidence>
<feature type="compositionally biased region" description="Low complexity" evidence="2">
    <location>
        <begin position="207"/>
        <end position="226"/>
    </location>
</feature>
<dbReference type="OrthoDB" id="6220758at2759"/>
<dbReference type="Proteomes" id="UP000245942">
    <property type="component" value="Unassembled WGS sequence"/>
</dbReference>
<dbReference type="AlphaFoldDB" id="A0A316TWZ4"/>